<dbReference type="Proteomes" id="UP001597371">
    <property type="component" value="Unassembled WGS sequence"/>
</dbReference>
<reference evidence="4" key="1">
    <citation type="journal article" date="2019" name="Int. J. Syst. Evol. Microbiol.">
        <title>The Global Catalogue of Microorganisms (GCM) 10K type strain sequencing project: providing services to taxonomists for standard genome sequencing and annotation.</title>
        <authorList>
            <consortium name="The Broad Institute Genomics Platform"/>
            <consortium name="The Broad Institute Genome Sequencing Center for Infectious Disease"/>
            <person name="Wu L."/>
            <person name="Ma J."/>
        </authorList>
    </citation>
    <scope>NUCLEOTIDE SEQUENCE [LARGE SCALE GENOMIC DNA]</scope>
    <source>
        <strain evidence="4">ZS-35-S2</strain>
    </source>
</reference>
<gene>
    <name evidence="3" type="ORF">ACFSKQ_07875</name>
</gene>
<feature type="domain" description="Amidase" evidence="2">
    <location>
        <begin position="27"/>
        <end position="407"/>
    </location>
</feature>
<dbReference type="EMBL" id="JBHUIJ010000008">
    <property type="protein sequence ID" value="MFD2237382.1"/>
    <property type="molecule type" value="Genomic_DNA"/>
</dbReference>
<organism evidence="3 4">
    <name type="scientific">Aureimonas populi</name>
    <dbReference type="NCBI Taxonomy" id="1701758"/>
    <lineage>
        <taxon>Bacteria</taxon>
        <taxon>Pseudomonadati</taxon>
        <taxon>Pseudomonadota</taxon>
        <taxon>Alphaproteobacteria</taxon>
        <taxon>Hyphomicrobiales</taxon>
        <taxon>Aurantimonadaceae</taxon>
        <taxon>Aureimonas</taxon>
    </lineage>
</organism>
<dbReference type="PANTHER" id="PTHR11895:SF151">
    <property type="entry name" value="GLUTAMYL-TRNA(GLN) AMIDOTRANSFERASE SUBUNIT A"/>
    <property type="match status" value="1"/>
</dbReference>
<evidence type="ECO:0000313" key="3">
    <source>
        <dbReference type="EMBL" id="MFD2237382.1"/>
    </source>
</evidence>
<dbReference type="InterPro" id="IPR023631">
    <property type="entry name" value="Amidase_dom"/>
</dbReference>
<evidence type="ECO:0000256" key="1">
    <source>
        <dbReference type="ARBA" id="ARBA00009199"/>
    </source>
</evidence>
<dbReference type="Pfam" id="PF01425">
    <property type="entry name" value="Amidase"/>
    <property type="match status" value="1"/>
</dbReference>
<accession>A0ABW5CLA0</accession>
<name>A0ABW5CLA0_9HYPH</name>
<comment type="caution">
    <text evidence="3">The sequence shown here is derived from an EMBL/GenBank/DDBJ whole genome shotgun (WGS) entry which is preliminary data.</text>
</comment>
<keyword evidence="4" id="KW-1185">Reference proteome</keyword>
<evidence type="ECO:0000313" key="4">
    <source>
        <dbReference type="Proteomes" id="UP001597371"/>
    </source>
</evidence>
<dbReference type="InterPro" id="IPR036928">
    <property type="entry name" value="AS_sf"/>
</dbReference>
<dbReference type="InterPro" id="IPR000120">
    <property type="entry name" value="Amidase"/>
</dbReference>
<protein>
    <submittedName>
        <fullName evidence="3">Amidase</fullName>
    </submittedName>
</protein>
<dbReference type="Gene3D" id="3.90.1300.10">
    <property type="entry name" value="Amidase signature (AS) domain"/>
    <property type="match status" value="1"/>
</dbReference>
<dbReference type="PANTHER" id="PTHR11895">
    <property type="entry name" value="TRANSAMIDASE"/>
    <property type="match status" value="1"/>
</dbReference>
<comment type="similarity">
    <text evidence="1">Belongs to the amidase family.</text>
</comment>
<proteinExistence type="inferred from homology"/>
<dbReference type="SUPFAM" id="SSF75304">
    <property type="entry name" value="Amidase signature (AS) enzymes"/>
    <property type="match status" value="1"/>
</dbReference>
<dbReference type="RefSeq" id="WP_209736986.1">
    <property type="nucleotide sequence ID" value="NZ_CP072611.1"/>
</dbReference>
<evidence type="ECO:0000259" key="2">
    <source>
        <dbReference type="Pfam" id="PF01425"/>
    </source>
</evidence>
<sequence>MSHFAPLGLIELLAGIENGLSPATSIARAMERIEAVDGGIGAFATLAPPESLGAAAKASGPLAGVPLGIKDIFDTADMATAYGSPIHAGFRPSSDAVLVAMARAAGAAVMGKTVTTEFAFLQPAATGNPAAPGHTPGGSSSGSAAAVAAGMVAGAFGSQTAGSVIRPAAFCGVAGFKPSFRLLPTVGMKCSAWTLDTAGLFAATVADVAMLAERLSGRPLSVRQDAVPALRLGLYRSAVDGRIEPAMREAWETAARLAERAGARLVEIEEPAALARARQAQETIQFYESALSLTHERRLHADELSPRLREALEKGAAIEPAAYDEARRTARQARRAVTALFGEVDALLAPSALGPAPASLASTGDPVMNRLWTLTGNPCVSVPGLRASDGRPLGLSVVARFGRDGQALALASWLEGLLSRPK</sequence>